<dbReference type="EMBL" id="CAJNXB010004763">
    <property type="protein sequence ID" value="CAF3390769.1"/>
    <property type="molecule type" value="Genomic_DNA"/>
</dbReference>
<evidence type="ECO:0000313" key="2">
    <source>
        <dbReference type="EMBL" id="CAF3390769.1"/>
    </source>
</evidence>
<organism evidence="2 4">
    <name type="scientific">Rotaria socialis</name>
    <dbReference type="NCBI Taxonomy" id="392032"/>
    <lineage>
        <taxon>Eukaryota</taxon>
        <taxon>Metazoa</taxon>
        <taxon>Spiralia</taxon>
        <taxon>Gnathifera</taxon>
        <taxon>Rotifera</taxon>
        <taxon>Eurotatoria</taxon>
        <taxon>Bdelloidea</taxon>
        <taxon>Philodinida</taxon>
        <taxon>Philodinidae</taxon>
        <taxon>Rotaria</taxon>
    </lineage>
</organism>
<gene>
    <name evidence="2" type="ORF">TIS948_LOCUS26814</name>
    <name evidence="3" type="ORF">UJA718_LOCUS20220</name>
</gene>
<name>A0A817ZFE5_9BILA</name>
<evidence type="ECO:0000256" key="1">
    <source>
        <dbReference type="SAM" id="MobiDB-lite"/>
    </source>
</evidence>
<protein>
    <submittedName>
        <fullName evidence="2">Uncharacterized protein</fullName>
    </submittedName>
</protein>
<dbReference type="AlphaFoldDB" id="A0A817ZFE5"/>
<feature type="region of interest" description="Disordered" evidence="1">
    <location>
        <begin position="747"/>
        <end position="777"/>
    </location>
</feature>
<dbReference type="Proteomes" id="UP000663825">
    <property type="component" value="Unassembled WGS sequence"/>
</dbReference>
<evidence type="ECO:0000313" key="4">
    <source>
        <dbReference type="Proteomes" id="UP000663825"/>
    </source>
</evidence>
<accession>A0A817ZFE5</accession>
<reference evidence="2" key="1">
    <citation type="submission" date="2021-02" db="EMBL/GenBank/DDBJ databases">
        <authorList>
            <person name="Nowell W R."/>
        </authorList>
    </citation>
    <scope>NUCLEOTIDE SEQUENCE</scope>
</reference>
<evidence type="ECO:0000313" key="5">
    <source>
        <dbReference type="Proteomes" id="UP000663873"/>
    </source>
</evidence>
<dbReference type="OrthoDB" id="10062478at2759"/>
<evidence type="ECO:0000313" key="3">
    <source>
        <dbReference type="EMBL" id="CAF4416374.1"/>
    </source>
</evidence>
<comment type="caution">
    <text evidence="2">The sequence shown here is derived from an EMBL/GenBank/DDBJ whole genome shotgun (WGS) entry which is preliminary data.</text>
</comment>
<proteinExistence type="predicted"/>
<sequence>MTFICRNIDQASKLKIFPGVMFSEPVESYIKELADIHSIHPDSFAIVLLNFVAATLEFSFVLRANSVSNKIPTNLFNIVVARSSFGKSDLTRILRDMLNTVVLNRPMKFRSTNQINLGSEGNPCLDEMSKAGLMSSLDECCRLLICDEADMTFADAGLFLSNNNIRTSAEMNCRGLMMTLFDRVSHAYIRQLSNRSVSVKSSKLNILGCSTGDIISNMIIRIKAGACFDPAIGRFIFWPLDGPVIPDKLIQRQIDNKKYPSLAQFAIILSFIENSIFSFDEDAINEMIDWGNTCKQKSNVAPGKIPSIEYFTLGFEERNNNESLSARLGKTVQHAYRIATFLQTIEIGFQLSKDYINQHQFFPENGSIDHDFVENISEIFKENYVPLYQVHDPESIKISKNVVLRAIDIMSCNLRQFILLFDGTNAPKVSSIGRQIVMVSQHENKSFSNDQALVAMKQRQRQILNHNDVAASIILFPSVCFTMKQLHKSAVIHNHSGGGLLKQVITTLVETNLLEMCERGIKHASRTTCVYVKRLPLENDMDSQEQFSSILSEYTYRQNPISIDLYKKSCESMLLEAVGTVQEDVIQVLKRSEYGERDFSTFINLPKTIKPKTSLCNNQAMAVTTENNNLFQNIIDENAILTIGSSHVDHLTTSSSCSNFPQVQNIFDNLNLVNQQPNLDSHSIHSIPEEEYNEPNIVHFFDSEQNINSDVINVFHEQQSNDLNNIDLFNAEQSVDLNNLDTIRQQQPTDSAQNTNSDNNNILHKGKKNTSSTFFFSPTAGRTRSKLKVRKTQNQQSNGTIFF</sequence>
<keyword evidence="5" id="KW-1185">Reference proteome</keyword>
<dbReference type="Proteomes" id="UP000663873">
    <property type="component" value="Unassembled WGS sequence"/>
</dbReference>
<feature type="compositionally biased region" description="Polar residues" evidence="1">
    <location>
        <begin position="747"/>
        <end position="762"/>
    </location>
</feature>
<dbReference type="EMBL" id="CAJOBP010003727">
    <property type="protein sequence ID" value="CAF4416374.1"/>
    <property type="molecule type" value="Genomic_DNA"/>
</dbReference>